<feature type="region of interest" description="Disordered" evidence="1">
    <location>
        <begin position="1"/>
        <end position="64"/>
    </location>
</feature>
<feature type="compositionally biased region" description="Basic and acidic residues" evidence="1">
    <location>
        <begin position="97"/>
        <end position="111"/>
    </location>
</feature>
<evidence type="ECO:0000256" key="1">
    <source>
        <dbReference type="SAM" id="MobiDB-lite"/>
    </source>
</evidence>
<name>A0AAN7SYX0_9EURO</name>
<comment type="caution">
    <text evidence="2">The sequence shown here is derived from an EMBL/GenBank/DDBJ whole genome shotgun (WGS) entry which is preliminary data.</text>
</comment>
<proteinExistence type="predicted"/>
<feature type="compositionally biased region" description="Low complexity" evidence="1">
    <location>
        <begin position="9"/>
        <end position="18"/>
    </location>
</feature>
<gene>
    <name evidence="2" type="ORF">LTR05_004492</name>
</gene>
<reference evidence="2 3" key="1">
    <citation type="submission" date="2023-08" db="EMBL/GenBank/DDBJ databases">
        <title>Black Yeasts Isolated from many extreme environments.</title>
        <authorList>
            <person name="Coleine C."/>
            <person name="Stajich J.E."/>
            <person name="Selbmann L."/>
        </authorList>
    </citation>
    <scope>NUCLEOTIDE SEQUENCE [LARGE SCALE GENOMIC DNA]</scope>
    <source>
        <strain evidence="2 3">CCFEE 5910</strain>
    </source>
</reference>
<organism evidence="2 3">
    <name type="scientific">Lithohypha guttulata</name>
    <dbReference type="NCBI Taxonomy" id="1690604"/>
    <lineage>
        <taxon>Eukaryota</taxon>
        <taxon>Fungi</taxon>
        <taxon>Dikarya</taxon>
        <taxon>Ascomycota</taxon>
        <taxon>Pezizomycotina</taxon>
        <taxon>Eurotiomycetes</taxon>
        <taxon>Chaetothyriomycetidae</taxon>
        <taxon>Chaetothyriales</taxon>
        <taxon>Trichomeriaceae</taxon>
        <taxon>Lithohypha</taxon>
    </lineage>
</organism>
<sequence>MGSGDGTAKPTPIKPTTIRVRTRLRPTKPVAKNKPEAEAGQHATPEVVQKARQDWQQRGTVSRRVARSKFNAKRLKQEEDDIARWHEFFEADPDDDGNLKNDEPHPSDSHPPKNPLHIPEIKRIPKAEEQDLEFFNELPEDKSPKSQTKDDIEFMDLLNEQCKIVAGEGDWRKPIALPKRPRKVNAKDFFDPADDFMAYMRAIRRNGICLDPDHAMAVRKATKAILAQSNWEKTAATVTNVLFAAAGIALIVVSKGSALGLLAVPYVIPTIVVPAVKVAKGLVNVAISARNRYKKDDLKRHMQDLATIEASVGVRVKSEQDKLEYQKFRAIAAERMGEMEKAWHEKFTDPINKVVDSVEKALSPVTKLKKLVEEKDKHKIIEKGGMAAEGISLIRDMKDLIVSAIDIGT</sequence>
<evidence type="ECO:0000313" key="2">
    <source>
        <dbReference type="EMBL" id="KAK5085212.1"/>
    </source>
</evidence>
<dbReference type="AlphaFoldDB" id="A0AAN7SYX0"/>
<dbReference type="EMBL" id="JAVRRJ010000004">
    <property type="protein sequence ID" value="KAK5085212.1"/>
    <property type="molecule type" value="Genomic_DNA"/>
</dbReference>
<keyword evidence="3" id="KW-1185">Reference proteome</keyword>
<feature type="region of interest" description="Disordered" evidence="1">
    <location>
        <begin position="86"/>
        <end position="118"/>
    </location>
</feature>
<accession>A0AAN7SYX0</accession>
<dbReference type="Proteomes" id="UP001309876">
    <property type="component" value="Unassembled WGS sequence"/>
</dbReference>
<evidence type="ECO:0000313" key="3">
    <source>
        <dbReference type="Proteomes" id="UP001309876"/>
    </source>
</evidence>
<protein>
    <submittedName>
        <fullName evidence="2">Uncharacterized protein</fullName>
    </submittedName>
</protein>